<evidence type="ECO:0000313" key="1">
    <source>
        <dbReference type="EMBL" id="STP65332.1"/>
    </source>
</evidence>
<dbReference type="EMBL" id="UGIX01000001">
    <property type="protein sequence ID" value="STP65332.1"/>
    <property type="molecule type" value="Genomic_DNA"/>
</dbReference>
<dbReference type="Proteomes" id="UP000254396">
    <property type="component" value="Unassembled WGS sequence"/>
</dbReference>
<comment type="caution">
    <text evidence="1">The sequence shown here is derived from an EMBL/GenBank/DDBJ whole genome shotgun (WGS) entry which is preliminary data.</text>
</comment>
<accession>A0AAX2KQQ9</accession>
<organism evidence="1 2">
    <name type="scientific">Enterococcus faecalis</name>
    <name type="common">Streptococcus faecalis</name>
    <dbReference type="NCBI Taxonomy" id="1351"/>
    <lineage>
        <taxon>Bacteria</taxon>
        <taxon>Bacillati</taxon>
        <taxon>Bacillota</taxon>
        <taxon>Bacilli</taxon>
        <taxon>Lactobacillales</taxon>
        <taxon>Enterococcaceae</taxon>
        <taxon>Enterococcus</taxon>
    </lineage>
</organism>
<proteinExistence type="predicted"/>
<gene>
    <name evidence="1" type="ORF">NCTC13379_01562</name>
</gene>
<reference evidence="1 2" key="1">
    <citation type="submission" date="2018-06" db="EMBL/GenBank/DDBJ databases">
        <authorList>
            <consortium name="Pathogen Informatics"/>
            <person name="Doyle S."/>
        </authorList>
    </citation>
    <scope>NUCLEOTIDE SEQUENCE [LARGE SCALE GENOMIC DNA]</scope>
    <source>
        <strain evidence="1 2">NCTC13379</strain>
    </source>
</reference>
<evidence type="ECO:0000313" key="2">
    <source>
        <dbReference type="Proteomes" id="UP000254396"/>
    </source>
</evidence>
<sequence>MRNQAQKNFQNFFRKDQGSPALYLIPFVSESNGQGVNT</sequence>
<dbReference type="AlphaFoldDB" id="A0AAX2KQQ9"/>
<name>A0AAX2KQQ9_ENTFL</name>
<protein>
    <submittedName>
        <fullName evidence="1">Uncharacterized protein</fullName>
    </submittedName>
</protein>